<dbReference type="AlphaFoldDB" id="A0A0D6N5P2"/>
<dbReference type="EMBL" id="BAMV01000017">
    <property type="protein sequence ID" value="GAN60888.1"/>
    <property type="molecule type" value="Genomic_DNA"/>
</dbReference>
<evidence type="ECO:0000313" key="3">
    <source>
        <dbReference type="Proteomes" id="UP000032671"/>
    </source>
</evidence>
<evidence type="ECO:0000256" key="1">
    <source>
        <dbReference type="SAM" id="MobiDB-lite"/>
    </source>
</evidence>
<name>A0A0D6N5P2_9PROT</name>
<accession>A0A0D6N5P2</accession>
<reference evidence="2 3" key="1">
    <citation type="submission" date="2012-11" db="EMBL/GenBank/DDBJ databases">
        <title>Whole genome sequence of Acetobacter cibinongensis 4H-1.</title>
        <authorList>
            <person name="Azuma Y."/>
            <person name="Higashiura N."/>
            <person name="Hirakawa H."/>
            <person name="Matsushita K."/>
        </authorList>
    </citation>
    <scope>NUCLEOTIDE SEQUENCE [LARGE SCALE GENOMIC DNA]</scope>
    <source>
        <strain evidence="2 3">4H-1</strain>
    </source>
</reference>
<evidence type="ECO:0000313" key="2">
    <source>
        <dbReference type="EMBL" id="GAN60888.1"/>
    </source>
</evidence>
<dbReference type="Proteomes" id="UP000032671">
    <property type="component" value="Unassembled WGS sequence"/>
</dbReference>
<gene>
    <name evidence="2" type="ORF">Abci_017_072</name>
</gene>
<organism evidence="2 3">
    <name type="scientific">Acetobacter cibinongensis</name>
    <dbReference type="NCBI Taxonomy" id="146475"/>
    <lineage>
        <taxon>Bacteria</taxon>
        <taxon>Pseudomonadati</taxon>
        <taxon>Pseudomonadota</taxon>
        <taxon>Alphaproteobacteria</taxon>
        <taxon>Acetobacterales</taxon>
        <taxon>Acetobacteraceae</taxon>
        <taxon>Acetobacter</taxon>
    </lineage>
</organism>
<feature type="region of interest" description="Disordered" evidence="1">
    <location>
        <begin position="1"/>
        <end position="29"/>
    </location>
</feature>
<comment type="caution">
    <text evidence="2">The sequence shown here is derived from an EMBL/GenBank/DDBJ whole genome shotgun (WGS) entry which is preliminary data.</text>
</comment>
<protein>
    <submittedName>
        <fullName evidence="2">Uncharacterized protein</fullName>
    </submittedName>
</protein>
<sequence>MPEAIGSLEMSAPLWSEKPQNLPGGGVLSIDPARGTSHYYYKK</sequence>
<proteinExistence type="predicted"/>
<dbReference type="STRING" id="1231339.Abci_017_072"/>